<organism evidence="2 3">
    <name type="scientific">Agaribacillus aureus</name>
    <dbReference type="NCBI Taxonomy" id="3051825"/>
    <lineage>
        <taxon>Bacteria</taxon>
        <taxon>Pseudomonadati</taxon>
        <taxon>Bacteroidota</taxon>
        <taxon>Cytophagia</taxon>
        <taxon>Cytophagales</taxon>
        <taxon>Splendidivirgaceae</taxon>
        <taxon>Agaribacillus</taxon>
    </lineage>
</organism>
<sequence length="180" mass="20591">MWIFCYNGLKINILTLFLFGAICFLFVTCIGEESEIQFTSAQTERLLSNDSTKTWKLISRAHDGSPIALEDCLLENELIFAKESGATANKLLFDDSCDENKIFDGYWEVLNQNDLLTTDTLIYLFNPDTLLKTEDTLVVDHDTLINIIEDITSRFLTIYRFDTVDRSEVIVTENYEVSGN</sequence>
<gene>
    <name evidence="2" type="ORF">QQ020_18965</name>
</gene>
<comment type="caution">
    <text evidence="2">The sequence shown here is derived from an EMBL/GenBank/DDBJ whole genome shotgun (WGS) entry which is preliminary data.</text>
</comment>
<proteinExistence type="predicted"/>
<dbReference type="EMBL" id="JAUJEB010000004">
    <property type="protein sequence ID" value="MDN5214166.1"/>
    <property type="molecule type" value="Genomic_DNA"/>
</dbReference>
<dbReference type="Pfam" id="PF13648">
    <property type="entry name" value="Lipocalin_4"/>
    <property type="match status" value="1"/>
</dbReference>
<protein>
    <recommendedName>
        <fullName evidence="1">Lipocalin-like domain-containing protein</fullName>
    </recommendedName>
</protein>
<evidence type="ECO:0000313" key="2">
    <source>
        <dbReference type="EMBL" id="MDN5214166.1"/>
    </source>
</evidence>
<keyword evidence="3" id="KW-1185">Reference proteome</keyword>
<name>A0ABT8LAR5_9BACT</name>
<evidence type="ECO:0000313" key="3">
    <source>
        <dbReference type="Proteomes" id="UP001172083"/>
    </source>
</evidence>
<dbReference type="InterPro" id="IPR024311">
    <property type="entry name" value="Lipocalin-like"/>
</dbReference>
<evidence type="ECO:0000259" key="1">
    <source>
        <dbReference type="Pfam" id="PF13648"/>
    </source>
</evidence>
<reference evidence="2" key="1">
    <citation type="submission" date="2023-06" db="EMBL/GenBank/DDBJ databases">
        <title>Genomic of Agaribacillus aureum.</title>
        <authorList>
            <person name="Wang G."/>
        </authorList>
    </citation>
    <scope>NUCLEOTIDE SEQUENCE</scope>
    <source>
        <strain evidence="2">BMA12</strain>
    </source>
</reference>
<accession>A0ABT8LAR5</accession>
<dbReference type="RefSeq" id="WP_346759501.1">
    <property type="nucleotide sequence ID" value="NZ_JAUJEB010000004.1"/>
</dbReference>
<dbReference type="Proteomes" id="UP001172083">
    <property type="component" value="Unassembled WGS sequence"/>
</dbReference>
<feature type="domain" description="Lipocalin-like" evidence="1">
    <location>
        <begin position="53"/>
        <end position="119"/>
    </location>
</feature>